<evidence type="ECO:0000256" key="4">
    <source>
        <dbReference type="ARBA" id="ARBA00023306"/>
    </source>
</evidence>
<evidence type="ECO:0000256" key="2">
    <source>
        <dbReference type="ARBA" id="ARBA00010274"/>
    </source>
</evidence>
<evidence type="ECO:0000256" key="5">
    <source>
        <dbReference type="PIRNR" id="PIRNR017811"/>
    </source>
</evidence>
<feature type="compositionally biased region" description="Polar residues" evidence="6">
    <location>
        <begin position="11"/>
        <end position="22"/>
    </location>
</feature>
<name>A0AAD5GGP5_AMBAR</name>
<dbReference type="PIRSF" id="PIRSF017811">
    <property type="entry name" value="CDK_inhib_pln"/>
    <property type="match status" value="1"/>
</dbReference>
<comment type="caution">
    <text evidence="8">The sequence shown here is derived from an EMBL/GenBank/DDBJ whole genome shotgun (WGS) entry which is preliminary data.</text>
</comment>
<feature type="compositionally biased region" description="Basic and acidic residues" evidence="6">
    <location>
        <begin position="1"/>
        <end position="10"/>
    </location>
</feature>
<comment type="subcellular location">
    <subcellularLocation>
        <location evidence="1">Nucleus</location>
        <location evidence="1">Nucleoplasm</location>
    </subcellularLocation>
</comment>
<keyword evidence="3 5" id="KW-0649">Protein kinase inhibitor</keyword>
<protein>
    <recommendedName>
        <fullName evidence="5">Cyclin-dependent kinase inhibitor</fullName>
    </recommendedName>
</protein>
<dbReference type="Proteomes" id="UP001206925">
    <property type="component" value="Unassembled WGS sequence"/>
</dbReference>
<keyword evidence="4" id="KW-0131">Cell cycle</keyword>
<dbReference type="GO" id="GO:0004861">
    <property type="term" value="F:cyclin-dependent protein serine/threonine kinase inhibitor activity"/>
    <property type="evidence" value="ECO:0007669"/>
    <property type="project" value="UniProtKB-UniRule"/>
</dbReference>
<dbReference type="GO" id="GO:0005654">
    <property type="term" value="C:nucleoplasm"/>
    <property type="evidence" value="ECO:0007669"/>
    <property type="project" value="UniProtKB-SubCell"/>
</dbReference>
<dbReference type="Pfam" id="PF02234">
    <property type="entry name" value="CDI"/>
    <property type="match status" value="1"/>
</dbReference>
<dbReference type="GO" id="GO:0051726">
    <property type="term" value="P:regulation of cell cycle"/>
    <property type="evidence" value="ECO:0007669"/>
    <property type="project" value="InterPro"/>
</dbReference>
<accession>A0AAD5GGP5</accession>
<evidence type="ECO:0000256" key="3">
    <source>
        <dbReference type="ARBA" id="ARBA00023013"/>
    </source>
</evidence>
<dbReference type="InterPro" id="IPR003175">
    <property type="entry name" value="CDI_dom"/>
</dbReference>
<dbReference type="InterPro" id="IPR044275">
    <property type="entry name" value="KRP"/>
</dbReference>
<organism evidence="8 9">
    <name type="scientific">Ambrosia artemisiifolia</name>
    <name type="common">Common ragweed</name>
    <dbReference type="NCBI Taxonomy" id="4212"/>
    <lineage>
        <taxon>Eukaryota</taxon>
        <taxon>Viridiplantae</taxon>
        <taxon>Streptophyta</taxon>
        <taxon>Embryophyta</taxon>
        <taxon>Tracheophyta</taxon>
        <taxon>Spermatophyta</taxon>
        <taxon>Magnoliopsida</taxon>
        <taxon>eudicotyledons</taxon>
        <taxon>Gunneridae</taxon>
        <taxon>Pentapetalae</taxon>
        <taxon>asterids</taxon>
        <taxon>campanulids</taxon>
        <taxon>Asterales</taxon>
        <taxon>Asteraceae</taxon>
        <taxon>Asteroideae</taxon>
        <taxon>Heliantheae alliance</taxon>
        <taxon>Heliantheae</taxon>
        <taxon>Ambrosia</taxon>
    </lineage>
</organism>
<feature type="compositionally biased region" description="Polar residues" evidence="6">
    <location>
        <begin position="144"/>
        <end position="155"/>
    </location>
</feature>
<evidence type="ECO:0000313" key="8">
    <source>
        <dbReference type="EMBL" id="KAI7741955.1"/>
    </source>
</evidence>
<feature type="region of interest" description="Disordered" evidence="6">
    <location>
        <begin position="126"/>
        <end position="155"/>
    </location>
</feature>
<dbReference type="Gene3D" id="4.10.365.10">
    <property type="entry name" value="p27"/>
    <property type="match status" value="1"/>
</dbReference>
<evidence type="ECO:0000259" key="7">
    <source>
        <dbReference type="Pfam" id="PF02234"/>
    </source>
</evidence>
<comment type="similarity">
    <text evidence="2 5">Belongs to the CDI family. ICK/KRP subfamily.</text>
</comment>
<reference evidence="8" key="1">
    <citation type="submission" date="2022-06" db="EMBL/GenBank/DDBJ databases">
        <title>Uncovering the hologenomic basis of an extraordinary plant invasion.</title>
        <authorList>
            <person name="Bieker V.C."/>
            <person name="Martin M.D."/>
            <person name="Gilbert T."/>
            <person name="Hodgins K."/>
            <person name="Battlay P."/>
            <person name="Petersen B."/>
            <person name="Wilson J."/>
        </authorList>
    </citation>
    <scope>NUCLEOTIDE SEQUENCE</scope>
    <source>
        <strain evidence="8">AA19_3_7</strain>
        <tissue evidence="8">Leaf</tissue>
    </source>
</reference>
<keyword evidence="9" id="KW-1185">Reference proteome</keyword>
<sequence>MDTNRCKTVDETSLMTSSNSHSGVRRSRDTDATTSDTSKRRKFDHCEHENVVVELQNHCHSEIDVHSAENYVSSAEFGDHVVSSTCLKDDLNLDLKTEVCYKTETSMSSNDGFRETTSSSEICLDSDEMESSSSLKTNPPPASAATSRCKQSTTAKTPTAAEIDEFFSVIEKKEQQRFADKYNYDIVNDVPMEGRYKWVQLKQ</sequence>
<dbReference type="InterPro" id="IPR044898">
    <property type="entry name" value="CDI_dom_sf"/>
</dbReference>
<proteinExistence type="inferred from homology"/>
<feature type="domain" description="Cyclin-dependent kinase inhibitor" evidence="7">
    <location>
        <begin position="158"/>
        <end position="201"/>
    </location>
</feature>
<dbReference type="EMBL" id="JAMZMK010008099">
    <property type="protein sequence ID" value="KAI7741955.1"/>
    <property type="molecule type" value="Genomic_DNA"/>
</dbReference>
<dbReference type="PANTHER" id="PTHR46776">
    <property type="entry name" value="CYCLIN-DEPENDENT KINASE INHIBITOR 4-RELATED"/>
    <property type="match status" value="1"/>
</dbReference>
<evidence type="ECO:0000256" key="1">
    <source>
        <dbReference type="ARBA" id="ARBA00004642"/>
    </source>
</evidence>
<evidence type="ECO:0000313" key="9">
    <source>
        <dbReference type="Proteomes" id="UP001206925"/>
    </source>
</evidence>
<feature type="region of interest" description="Disordered" evidence="6">
    <location>
        <begin position="1"/>
        <end position="41"/>
    </location>
</feature>
<evidence type="ECO:0000256" key="6">
    <source>
        <dbReference type="SAM" id="MobiDB-lite"/>
    </source>
</evidence>
<gene>
    <name evidence="8" type="ORF">M8C21_010212</name>
</gene>
<dbReference type="AlphaFoldDB" id="A0AAD5GGP5"/>